<dbReference type="InterPro" id="IPR027417">
    <property type="entry name" value="P-loop_NTPase"/>
</dbReference>
<name>A0ABT2UHY0_9BACL</name>
<dbReference type="EMBL" id="JAOQIO010000077">
    <property type="protein sequence ID" value="MCU6794250.1"/>
    <property type="molecule type" value="Genomic_DNA"/>
</dbReference>
<feature type="domain" description="CobB/CobQ-like glutamine amidotransferase" evidence="10">
    <location>
        <begin position="254"/>
        <end position="475"/>
    </location>
</feature>
<comment type="cofactor">
    <cofactor evidence="1 7">
        <name>Mg(2+)</name>
        <dbReference type="ChEBI" id="CHEBI:18420"/>
    </cofactor>
</comment>
<evidence type="ECO:0000256" key="7">
    <source>
        <dbReference type="HAMAP-Rule" id="MF_00027"/>
    </source>
</evidence>
<feature type="region of interest" description="Disordered" evidence="8">
    <location>
        <begin position="412"/>
        <end position="436"/>
    </location>
</feature>
<gene>
    <name evidence="7" type="primary">cbiA</name>
    <name evidence="11" type="ORF">OB236_19265</name>
</gene>
<evidence type="ECO:0000256" key="8">
    <source>
        <dbReference type="SAM" id="MobiDB-lite"/>
    </source>
</evidence>
<comment type="catalytic activity">
    <reaction evidence="7">
        <text>cob(II)yrinate + 2 L-glutamine + 2 ATP + 2 H2O = cob(II)yrinate a,c diamide + 2 L-glutamate + 2 ADP + 2 phosphate + 2 H(+)</text>
        <dbReference type="Rhea" id="RHEA:26289"/>
        <dbReference type="ChEBI" id="CHEBI:15377"/>
        <dbReference type="ChEBI" id="CHEBI:15378"/>
        <dbReference type="ChEBI" id="CHEBI:29985"/>
        <dbReference type="ChEBI" id="CHEBI:30616"/>
        <dbReference type="ChEBI" id="CHEBI:43474"/>
        <dbReference type="ChEBI" id="CHEBI:58359"/>
        <dbReference type="ChEBI" id="CHEBI:58537"/>
        <dbReference type="ChEBI" id="CHEBI:58894"/>
        <dbReference type="ChEBI" id="CHEBI:456216"/>
        <dbReference type="EC" id="6.3.5.11"/>
    </reaction>
</comment>
<dbReference type="SUPFAM" id="SSF52317">
    <property type="entry name" value="Class I glutamine amidotransferase-like"/>
    <property type="match status" value="1"/>
</dbReference>
<dbReference type="CDD" id="cd05388">
    <property type="entry name" value="CobB_N"/>
    <property type="match status" value="1"/>
</dbReference>
<dbReference type="PANTHER" id="PTHR43873:SF1">
    <property type="entry name" value="COBYRINATE A,C-DIAMIDE SYNTHASE"/>
    <property type="match status" value="1"/>
</dbReference>
<dbReference type="Gene3D" id="3.40.50.300">
    <property type="entry name" value="P-loop containing nucleotide triphosphate hydrolases"/>
    <property type="match status" value="2"/>
</dbReference>
<dbReference type="PROSITE" id="PS51274">
    <property type="entry name" value="GATASE_COBBQ"/>
    <property type="match status" value="1"/>
</dbReference>
<evidence type="ECO:0000256" key="2">
    <source>
        <dbReference type="ARBA" id="ARBA00022598"/>
    </source>
</evidence>
<evidence type="ECO:0000256" key="5">
    <source>
        <dbReference type="ARBA" id="ARBA00022842"/>
    </source>
</evidence>
<dbReference type="InterPro" id="IPR002586">
    <property type="entry name" value="CobQ/CobB/MinD/ParA_Nub-bd_dom"/>
</dbReference>
<comment type="caution">
    <text evidence="11">The sequence shown here is derived from an EMBL/GenBank/DDBJ whole genome shotgun (WGS) entry which is preliminary data.</text>
</comment>
<dbReference type="Proteomes" id="UP001652445">
    <property type="component" value="Unassembled WGS sequence"/>
</dbReference>
<dbReference type="RefSeq" id="WP_262685424.1">
    <property type="nucleotide sequence ID" value="NZ_JAOQIO010000077.1"/>
</dbReference>
<keyword evidence="12" id="KW-1185">Reference proteome</keyword>
<proteinExistence type="inferred from homology"/>
<accession>A0ABT2UHY0</accession>
<sequence length="495" mass="53825">MADRKIVIAGTGSGVGKTTLTIGLMAALRNLGHQVQGFKCGPDYIDPTFHTAVTARSSRNLDSYMLSHDTVKEIYTRASHDADISIIEGVMGFYDGKNPKNNEGSTAEISMLLDAPVLLVVNCQSMARSAAAIVKGFQCMEPRARIVGVIANRVGSANHHRIVSEAIEQECGIPVLGYLLRDDQLSMPERHLGLVPSIERGELQPFFDSLSTLISSTVDVQRIWELAESPQVELSEDSLRIFMPVDSLPQPQVTIAVAKDAAFNFYYQENIELLEANGAKCIYFSPLAGEPLPAGVHGLYLGGGFPEEFADKLAADEAEHVRQSIREAISGGLPTLAECGGFMYLTDSIANTNGQTYPMLGLIPGTVRMQKKLAALGYREITGTEGNFLLGAADKAKGHEFHYSTFQPGVAADKQTDAQSHDSQSGSIKASNPQPEMALRHAYVTKGLRGTKPEGYLNEQGNLIAGYTHIHFASEPALAQRWVEQCKQYKQLKEH</sequence>
<reference evidence="11 12" key="1">
    <citation type="submission" date="2022-09" db="EMBL/GenBank/DDBJ databases">
        <authorList>
            <person name="Han X.L."/>
            <person name="Wang Q."/>
            <person name="Lu T."/>
        </authorList>
    </citation>
    <scope>NUCLEOTIDE SEQUENCE [LARGE SCALE GENOMIC DNA]</scope>
    <source>
        <strain evidence="11 12">WQ 127069</strain>
    </source>
</reference>
<comment type="similarity">
    <text evidence="7">Belongs to the CobB/CbiA family.</text>
</comment>
<evidence type="ECO:0000313" key="12">
    <source>
        <dbReference type="Proteomes" id="UP001652445"/>
    </source>
</evidence>
<keyword evidence="4 7" id="KW-0067">ATP-binding</keyword>
<comment type="miscellaneous">
    <text evidence="7">The a and c carboxylates of cobyrinate are activated for nucleophilic attack via formation of a phosphorylated intermediate by ATP. CbiA catalyzes first the amidation of the c-carboxylate, and then that of the a-carboxylate.</text>
</comment>
<organism evidence="11 12">
    <name type="scientific">Paenibacillus baimaensis</name>
    <dbReference type="NCBI Taxonomy" id="2982185"/>
    <lineage>
        <taxon>Bacteria</taxon>
        <taxon>Bacillati</taxon>
        <taxon>Bacillota</taxon>
        <taxon>Bacilli</taxon>
        <taxon>Bacillales</taxon>
        <taxon>Paenibacillaceae</taxon>
        <taxon>Paenibacillus</taxon>
    </lineage>
</organism>
<keyword evidence="3 7" id="KW-0547">Nucleotide-binding</keyword>
<keyword evidence="2 7" id="KW-0436">Ligase</keyword>
<evidence type="ECO:0000259" key="10">
    <source>
        <dbReference type="Pfam" id="PF07685"/>
    </source>
</evidence>
<dbReference type="InterPro" id="IPR029062">
    <property type="entry name" value="Class_I_gatase-like"/>
</dbReference>
<comment type="pathway">
    <text evidence="7">Cofactor biosynthesis; adenosylcobalamin biosynthesis; cob(II)yrinate a,c-diamide from sirohydrochlorin (anaerobic route): step 10/10.</text>
</comment>
<evidence type="ECO:0000313" key="11">
    <source>
        <dbReference type="EMBL" id="MCU6794250.1"/>
    </source>
</evidence>
<dbReference type="Gene3D" id="3.40.50.880">
    <property type="match status" value="1"/>
</dbReference>
<dbReference type="NCBIfam" id="TIGR00379">
    <property type="entry name" value="cobB"/>
    <property type="match status" value="1"/>
</dbReference>
<evidence type="ECO:0000256" key="4">
    <source>
        <dbReference type="ARBA" id="ARBA00022840"/>
    </source>
</evidence>
<comment type="domain">
    <text evidence="7">Comprises of two domains. The C-terminal domain contains the binding site for glutamine and catalyzes the hydrolysis of this substrate to glutamate and ammonia. The N-terminal domain is anticipated to bind ATP and cobyrinate and catalyzes the ultimate synthesis of the diamide product. The ammonia produced via the glutaminase domain is probably translocated to the adjacent domain via a molecular tunnel, where it reacts with an activated intermediate.</text>
</comment>
<dbReference type="SUPFAM" id="SSF52540">
    <property type="entry name" value="P-loop containing nucleoside triphosphate hydrolases"/>
    <property type="match status" value="1"/>
</dbReference>
<dbReference type="PANTHER" id="PTHR43873">
    <property type="entry name" value="COBYRINATE A,C-DIAMIDE SYNTHASE"/>
    <property type="match status" value="1"/>
</dbReference>
<protein>
    <recommendedName>
        <fullName evidence="7">Cobyrinate a,c-diamide synthase</fullName>
        <ecNumber evidence="7">6.3.5.11</ecNumber>
    </recommendedName>
    <alternativeName>
        <fullName evidence="7">Cobyrinic acid a,c-diamide synthetase</fullName>
    </alternativeName>
</protein>
<evidence type="ECO:0000256" key="1">
    <source>
        <dbReference type="ARBA" id="ARBA00001946"/>
    </source>
</evidence>
<dbReference type="InterPro" id="IPR011698">
    <property type="entry name" value="GATase_3"/>
</dbReference>
<dbReference type="EC" id="6.3.5.11" evidence="7"/>
<evidence type="ECO:0000256" key="3">
    <source>
        <dbReference type="ARBA" id="ARBA00022741"/>
    </source>
</evidence>
<feature type="active site" description="Nucleophile" evidence="7">
    <location>
        <position position="339"/>
    </location>
</feature>
<keyword evidence="6 7" id="KW-0315">Glutamine amidotransferase</keyword>
<dbReference type="HAMAP" id="MF_00027">
    <property type="entry name" value="CobB_CbiA"/>
    <property type="match status" value="1"/>
</dbReference>
<dbReference type="InterPro" id="IPR004484">
    <property type="entry name" value="CbiA/CobB_synth"/>
</dbReference>
<dbReference type="Pfam" id="PF01656">
    <property type="entry name" value="CbiA"/>
    <property type="match status" value="1"/>
</dbReference>
<dbReference type="Pfam" id="PF07685">
    <property type="entry name" value="GATase_3"/>
    <property type="match status" value="1"/>
</dbReference>
<dbReference type="CDD" id="cd03130">
    <property type="entry name" value="GATase1_CobB"/>
    <property type="match status" value="1"/>
</dbReference>
<feature type="site" description="Increases nucleophilicity of active site Cys" evidence="7">
    <location>
        <position position="469"/>
    </location>
</feature>
<evidence type="ECO:0000256" key="6">
    <source>
        <dbReference type="ARBA" id="ARBA00022962"/>
    </source>
</evidence>
<feature type="compositionally biased region" description="Polar residues" evidence="8">
    <location>
        <begin position="421"/>
        <end position="434"/>
    </location>
</feature>
<comment type="function">
    <text evidence="7">Catalyzes the ATP-dependent amidation of the two carboxylate groups at positions a and c of cobyrinate, using either L-glutamine or ammonia as the nitrogen source.</text>
</comment>
<keyword evidence="7" id="KW-0169">Cobalamin biosynthesis</keyword>
<keyword evidence="5 7" id="KW-0460">Magnesium</keyword>
<evidence type="ECO:0000259" key="9">
    <source>
        <dbReference type="Pfam" id="PF01656"/>
    </source>
</evidence>
<dbReference type="NCBIfam" id="NF002204">
    <property type="entry name" value="PRK01077.1"/>
    <property type="match status" value="1"/>
</dbReference>
<feature type="domain" description="CobQ/CobB/MinD/ParA nucleotide binding" evidence="9">
    <location>
        <begin position="6"/>
        <end position="192"/>
    </location>
</feature>